<dbReference type="Pfam" id="PF12319">
    <property type="entry name" value="TryThrA_C"/>
    <property type="match status" value="1"/>
</dbReference>
<proteinExistence type="predicted"/>
<dbReference type="OrthoDB" id="379649at2759"/>
<dbReference type="Proteomes" id="UP000242942">
    <property type="component" value="Chromosome 10"/>
</dbReference>
<evidence type="ECO:0000313" key="3">
    <source>
        <dbReference type="Proteomes" id="UP000242942"/>
    </source>
</evidence>
<dbReference type="VEuPathDB" id="PlasmoDB:PocGH01_10041200"/>
<protein>
    <submittedName>
        <fullName evidence="2">Tryptophan-rich protein</fullName>
    </submittedName>
</protein>
<organism evidence="2 3">
    <name type="scientific">Plasmodium ovale</name>
    <name type="common">malaria parasite P. ovale</name>
    <dbReference type="NCBI Taxonomy" id="36330"/>
    <lineage>
        <taxon>Eukaryota</taxon>
        <taxon>Sar</taxon>
        <taxon>Alveolata</taxon>
        <taxon>Apicomplexa</taxon>
        <taxon>Aconoidasida</taxon>
        <taxon>Haemosporida</taxon>
        <taxon>Plasmodiidae</taxon>
        <taxon>Plasmodium</taxon>
        <taxon>Plasmodium (Plasmodium)</taxon>
    </lineage>
</organism>
<evidence type="ECO:0000313" key="2">
    <source>
        <dbReference type="EMBL" id="SCQ16659.1"/>
    </source>
</evidence>
<feature type="domain" description="Tryptophan/threonine-rich plasmodium antigen C-terminal" evidence="1">
    <location>
        <begin position="94"/>
        <end position="309"/>
    </location>
</feature>
<name>A0A1D3U968_PLAOA</name>
<dbReference type="InterPro" id="IPR022089">
    <property type="entry name" value="Plasmodium-antigen_C"/>
</dbReference>
<sequence length="321" mass="39407">MELRKSVKNILSLFSSSSSVTTKKRNNTRINVNMKSLVSCLPMTIIVVLFTLILNPSYASINEETNKRDDSVPYNLMEFWKGAVEETEVLKNFAWNNWLMRLEADWEKYNNSMKEKKKVWLNEAENEWTQFMKSMENKWTINFNENMDEELKSPVTSKSSTWNENEWKEWIQTKGKKIMDADLQKWIKEKETSLDLIIITEWVHWKNNKIMTWLLSDWKNEEDNYWAQWENFKWSKWFNVEDRKHWLKWKERITKEGEQWTNWLHLKENVYIFSEWNRWSEWKNEKTNMFNKWADSFINKWINEKKWKTLFNKENDSISQP</sequence>
<evidence type="ECO:0000259" key="1">
    <source>
        <dbReference type="Pfam" id="PF12319"/>
    </source>
</evidence>
<reference evidence="2 3" key="1">
    <citation type="submission" date="2016-06" db="EMBL/GenBank/DDBJ databases">
        <authorList>
            <consortium name="Pathogen Informatics"/>
        </authorList>
    </citation>
    <scope>NUCLEOTIDE SEQUENCE [LARGE SCALE GENOMIC DNA]</scope>
    <source>
        <strain evidence="2">PocGH01</strain>
    </source>
</reference>
<keyword evidence="3" id="KW-1185">Reference proteome</keyword>
<dbReference type="VEuPathDB" id="PlasmoDB:POWCR01_000162300"/>
<dbReference type="EMBL" id="LT594591">
    <property type="protein sequence ID" value="SCQ16659.1"/>
    <property type="molecule type" value="Genomic_DNA"/>
</dbReference>
<gene>
    <name evidence="2" type="primary">PocGH01_10041200</name>
    <name evidence="2" type="ORF">POCGH01_10041200</name>
</gene>
<dbReference type="AlphaFoldDB" id="A0A1D3U968"/>
<accession>A0A1D3U968</accession>